<dbReference type="PANTHER" id="PTHR45859">
    <property type="entry name" value="TRANSLATION INITIATION FACTOR EIF-2B SUBUNIT BETA"/>
    <property type="match status" value="1"/>
</dbReference>
<evidence type="ECO:0000256" key="8">
    <source>
        <dbReference type="ARBA" id="ARBA00046432"/>
    </source>
</evidence>
<evidence type="ECO:0000256" key="10">
    <source>
        <dbReference type="SAM" id="MobiDB-lite"/>
    </source>
</evidence>
<dbReference type="InterPro" id="IPR051855">
    <property type="entry name" value="eIF2B_beta_subunit"/>
</dbReference>
<comment type="caution">
    <text evidence="11">The sequence shown here is derived from an EMBL/GenBank/DDBJ whole genome shotgun (WGS) entry which is preliminary data.</text>
</comment>
<dbReference type="STRING" id="90262.A0A1X2I0H2"/>
<evidence type="ECO:0000256" key="6">
    <source>
        <dbReference type="ARBA" id="ARBA00044122"/>
    </source>
</evidence>
<dbReference type="GO" id="GO:0005851">
    <property type="term" value="C:eukaryotic translation initiation factor 2B complex"/>
    <property type="evidence" value="ECO:0007669"/>
    <property type="project" value="TreeGrafter"/>
</dbReference>
<dbReference type="SUPFAM" id="SSF100950">
    <property type="entry name" value="NagB/RpiA/CoA transferase-like"/>
    <property type="match status" value="1"/>
</dbReference>
<protein>
    <recommendedName>
        <fullName evidence="6">Translation initiation factor eIF2B subunit beta</fullName>
    </recommendedName>
    <alternativeName>
        <fullName evidence="7">eIF2B GDP-GTP exchange factor subunit beta</fullName>
    </alternativeName>
</protein>
<proteinExistence type="inferred from homology"/>
<feature type="region of interest" description="Disordered" evidence="10">
    <location>
        <begin position="94"/>
        <end position="168"/>
    </location>
</feature>
<dbReference type="InterPro" id="IPR042529">
    <property type="entry name" value="IF_2B-like_C"/>
</dbReference>
<evidence type="ECO:0000256" key="3">
    <source>
        <dbReference type="ARBA" id="ARBA00022490"/>
    </source>
</evidence>
<dbReference type="AlphaFoldDB" id="A0A1X2I0H2"/>
<keyword evidence="4" id="KW-0396">Initiation factor</keyword>
<dbReference type="InterPro" id="IPR000649">
    <property type="entry name" value="IF-2B-related"/>
</dbReference>
<dbReference type="EMBL" id="MCGE01000038">
    <property type="protein sequence ID" value="ORZ06708.1"/>
    <property type="molecule type" value="Genomic_DNA"/>
</dbReference>
<evidence type="ECO:0000256" key="5">
    <source>
        <dbReference type="ARBA" id="ARBA00022917"/>
    </source>
</evidence>
<dbReference type="GO" id="GO:0005829">
    <property type="term" value="C:cytosol"/>
    <property type="evidence" value="ECO:0007669"/>
    <property type="project" value="UniProtKB-SubCell"/>
</dbReference>
<comment type="subunit">
    <text evidence="8">Component of the translation initiation factor 2B (eIF2B) complex which is a heterodecamer of two sets of five different subunits: alpha, beta, gamma, delta and epsilon. Subunits alpha, beta and delta comprise a regulatory subcomplex and subunits epsilon and gamma comprise a catalytic subcomplex. Within the complex, the hexameric regulatory complex resides at the center, with the two heterodimeric catalytic subcomplexes bound on opposite sides.</text>
</comment>
<evidence type="ECO:0000256" key="7">
    <source>
        <dbReference type="ARBA" id="ARBA00044228"/>
    </source>
</evidence>
<accession>A0A1X2I0H2</accession>
<gene>
    <name evidence="11" type="ORF">BCR42DRAFT_456368</name>
</gene>
<organism evidence="11 12">
    <name type="scientific">Absidia repens</name>
    <dbReference type="NCBI Taxonomy" id="90262"/>
    <lineage>
        <taxon>Eukaryota</taxon>
        <taxon>Fungi</taxon>
        <taxon>Fungi incertae sedis</taxon>
        <taxon>Mucoromycota</taxon>
        <taxon>Mucoromycotina</taxon>
        <taxon>Mucoromycetes</taxon>
        <taxon>Mucorales</taxon>
        <taxon>Cunninghamellaceae</taxon>
        <taxon>Absidia</taxon>
    </lineage>
</organism>
<feature type="compositionally biased region" description="Low complexity" evidence="10">
    <location>
        <begin position="158"/>
        <end position="168"/>
    </location>
</feature>
<dbReference type="Proteomes" id="UP000193560">
    <property type="component" value="Unassembled WGS sequence"/>
</dbReference>
<comment type="subcellular location">
    <subcellularLocation>
        <location evidence="1">Cytoplasm</location>
        <location evidence="1">Cytosol</location>
    </subcellularLocation>
</comment>
<evidence type="ECO:0000256" key="9">
    <source>
        <dbReference type="RuleBase" id="RU003814"/>
    </source>
</evidence>
<feature type="compositionally biased region" description="Acidic residues" evidence="10">
    <location>
        <begin position="94"/>
        <end position="119"/>
    </location>
</feature>
<evidence type="ECO:0000313" key="11">
    <source>
        <dbReference type="EMBL" id="ORZ06708.1"/>
    </source>
</evidence>
<dbReference type="PANTHER" id="PTHR45859:SF1">
    <property type="entry name" value="TRANSLATION INITIATION FACTOR EIF-2B SUBUNIT BETA"/>
    <property type="match status" value="1"/>
</dbReference>
<evidence type="ECO:0000256" key="1">
    <source>
        <dbReference type="ARBA" id="ARBA00004514"/>
    </source>
</evidence>
<keyword evidence="3" id="KW-0963">Cytoplasm</keyword>
<dbReference type="Gene3D" id="3.40.50.10470">
    <property type="entry name" value="Translation initiation factor eif-2b, domain 2"/>
    <property type="match status" value="1"/>
</dbReference>
<dbReference type="GO" id="GO:0005085">
    <property type="term" value="F:guanyl-nucleotide exchange factor activity"/>
    <property type="evidence" value="ECO:0007669"/>
    <property type="project" value="TreeGrafter"/>
</dbReference>
<comment type="similarity">
    <text evidence="2 9">Belongs to the eIF-2B alpha/beta/delta subunits family.</text>
</comment>
<name>A0A1X2I0H2_9FUNG</name>
<evidence type="ECO:0000256" key="2">
    <source>
        <dbReference type="ARBA" id="ARBA00007251"/>
    </source>
</evidence>
<dbReference type="Pfam" id="PF01008">
    <property type="entry name" value="IF-2B"/>
    <property type="match status" value="2"/>
</dbReference>
<evidence type="ECO:0000313" key="12">
    <source>
        <dbReference type="Proteomes" id="UP000193560"/>
    </source>
</evidence>
<keyword evidence="5" id="KW-0648">Protein biosynthesis</keyword>
<dbReference type="InterPro" id="IPR037171">
    <property type="entry name" value="NagB/RpiA_transferase-like"/>
</dbReference>
<dbReference type="OrthoDB" id="269919at2759"/>
<sequence>MLNQQLEASVENFISRLKRRQVIGSYEVAKETAVILRQAVSTTRWRDVDTLLDTITELGRRLAAAQPKELAVGNIVRRVLKVIREVAHGELETDALDMEDFSDDDDHSNDDDDDYDDMDQATVNSDGDKPTGGAAGGIFQVDLEPGTPLPVTDKIAPTSSNTSSNVGSVVGADRPALATQQSSMFHLLSDATKNGRHNNTNLLDQEQQQQQQQQKSVYNLKPLIIQEINEEIIADLESVYKGIADQAIDYIHANEVIMTIGKSRTVEDFLIRAAKTRKFQVIVAETSPTYQGHNMAATLSAAGIDTTVMVDSAIFAAMPRVNKVVVGAHAVLANGGLVAVTGTHLIAAAAKHHSTPVLVCTALYKLSPLFAYDVDTFNITVSPNGILDFQEGAIIDKVSLSNPYYDYVAPELVSLFVHNLGSAPPTYVYRLINDNYDPEDTTL</sequence>
<keyword evidence="12" id="KW-1185">Reference proteome</keyword>
<dbReference type="GO" id="GO:0003743">
    <property type="term" value="F:translation initiation factor activity"/>
    <property type="evidence" value="ECO:0007669"/>
    <property type="project" value="UniProtKB-KW"/>
</dbReference>
<evidence type="ECO:0000256" key="4">
    <source>
        <dbReference type="ARBA" id="ARBA00022540"/>
    </source>
</evidence>
<reference evidence="11 12" key="1">
    <citation type="submission" date="2016-07" db="EMBL/GenBank/DDBJ databases">
        <title>Pervasive Adenine N6-methylation of Active Genes in Fungi.</title>
        <authorList>
            <consortium name="DOE Joint Genome Institute"/>
            <person name="Mondo S.J."/>
            <person name="Dannebaum R.O."/>
            <person name="Kuo R.C."/>
            <person name="Labutti K."/>
            <person name="Haridas S."/>
            <person name="Kuo A."/>
            <person name="Salamov A."/>
            <person name="Ahrendt S.R."/>
            <person name="Lipzen A."/>
            <person name="Sullivan W."/>
            <person name="Andreopoulos W.B."/>
            <person name="Clum A."/>
            <person name="Lindquist E."/>
            <person name="Daum C."/>
            <person name="Ramamoorthy G.K."/>
            <person name="Gryganskyi A."/>
            <person name="Culley D."/>
            <person name="Magnuson J.K."/>
            <person name="James T.Y."/>
            <person name="O'Malley M.A."/>
            <person name="Stajich J.E."/>
            <person name="Spatafora J.W."/>
            <person name="Visel A."/>
            <person name="Grigoriev I.V."/>
        </authorList>
    </citation>
    <scope>NUCLEOTIDE SEQUENCE [LARGE SCALE GENOMIC DNA]</scope>
    <source>
        <strain evidence="11 12">NRRL 1336</strain>
    </source>
</reference>